<feature type="transmembrane region" description="Helical" evidence="7">
    <location>
        <begin position="259"/>
        <end position="278"/>
    </location>
</feature>
<reference evidence="8" key="2">
    <citation type="submission" date="2025-08" db="UniProtKB">
        <authorList>
            <consortium name="Ensembl"/>
        </authorList>
    </citation>
    <scope>IDENTIFICATION</scope>
</reference>
<evidence type="ECO:0000256" key="2">
    <source>
        <dbReference type="ARBA" id="ARBA00006772"/>
    </source>
</evidence>
<keyword evidence="6" id="KW-0813">Transport</keyword>
<comment type="similarity">
    <text evidence="2">Belongs to the SLC13A/DASS transporter (TC 2.A.47) family. NADC subfamily.</text>
</comment>
<dbReference type="GO" id="GO:0015382">
    <property type="term" value="F:sodium:sulfate symporter activity"/>
    <property type="evidence" value="ECO:0007669"/>
    <property type="project" value="TreeGrafter"/>
</dbReference>
<keyword evidence="9" id="KW-1185">Reference proteome</keyword>
<dbReference type="InterPro" id="IPR001898">
    <property type="entry name" value="SLC13A/DASS"/>
</dbReference>
<feature type="transmembrane region" description="Helical" evidence="7">
    <location>
        <begin position="201"/>
        <end position="228"/>
    </location>
</feature>
<keyword evidence="6" id="KW-0739">Sodium transport</keyword>
<feature type="transmembrane region" description="Helical" evidence="7">
    <location>
        <begin position="12"/>
        <end position="29"/>
    </location>
</feature>
<organism evidence="8 9">
    <name type="scientific">Strigops habroptila</name>
    <name type="common">Kakapo</name>
    <dbReference type="NCBI Taxonomy" id="2489341"/>
    <lineage>
        <taxon>Eukaryota</taxon>
        <taxon>Metazoa</taxon>
        <taxon>Chordata</taxon>
        <taxon>Craniata</taxon>
        <taxon>Vertebrata</taxon>
        <taxon>Euteleostomi</taxon>
        <taxon>Archelosauria</taxon>
        <taxon>Archosauria</taxon>
        <taxon>Dinosauria</taxon>
        <taxon>Saurischia</taxon>
        <taxon>Theropoda</taxon>
        <taxon>Coelurosauria</taxon>
        <taxon>Aves</taxon>
        <taxon>Neognathae</taxon>
        <taxon>Neoaves</taxon>
        <taxon>Telluraves</taxon>
        <taxon>Australaves</taxon>
        <taxon>Psittaciformes</taxon>
        <taxon>Psittacidae</taxon>
        <taxon>Strigops</taxon>
    </lineage>
</organism>
<keyword evidence="4 7" id="KW-1133">Transmembrane helix</keyword>
<evidence type="ECO:0000256" key="4">
    <source>
        <dbReference type="ARBA" id="ARBA00022989"/>
    </source>
</evidence>
<name>A0A672TLX7_STRHB</name>
<sequence>VAIFWLTEPMPLAVSALLPAFMFPLFGIMESKQVASAYFKDFHLLLIGVICLATSIEKWNLHKRMALRMVMLVGVNPAWLVLGFMVSCAFLSMWLSNTSAAAMVMPIVEAVAQQIIKAETEADALEMSCCNGSINPTLELDGRHAPLGNRSHEGVGHNSAVFKIGSLMCLCVAYSATIGGLTTITGTSTNLIFCINFGSWFILSIPIAVIILLLSWIWLQWIFLGFDFKNMLKCGKKKTAREEASAQVIQKEYKKLGPISYPEIVTLVLFILMTLLWFTRDPGFLPGWTSCCLGPSGFNIYCCMGQRPVLGLGGIFPFCFPVCQSFHQHTFGV</sequence>
<reference evidence="8 9" key="1">
    <citation type="submission" date="2019-11" db="EMBL/GenBank/DDBJ databases">
        <title>Strigops habroptila (kakapo) genome, bStrHab1, primary haplotype, v2.</title>
        <authorList>
            <person name="Jarvis E.D."/>
            <person name="Howard J."/>
            <person name="Rhie A."/>
            <person name="Phillippy A."/>
            <person name="Korlach J."/>
            <person name="Digby A."/>
            <person name="Iorns D."/>
            <person name="Eason D."/>
            <person name="Robertson B."/>
            <person name="Raemaekers T."/>
            <person name="Howe K."/>
            <person name="Lewin H."/>
            <person name="Damas J."/>
            <person name="Hastie A."/>
            <person name="Tracey A."/>
            <person name="Chow W."/>
            <person name="Fedrigo O."/>
        </authorList>
    </citation>
    <scope>NUCLEOTIDE SEQUENCE [LARGE SCALE GENOMIC DNA]</scope>
</reference>
<evidence type="ECO:0000256" key="6">
    <source>
        <dbReference type="ARBA" id="ARBA00023201"/>
    </source>
</evidence>
<gene>
    <name evidence="8" type="primary">SLC13A1</name>
</gene>
<comment type="subcellular location">
    <subcellularLocation>
        <location evidence="1">Membrane</location>
        <topology evidence="1">Multi-pass membrane protein</topology>
    </subcellularLocation>
</comment>
<reference evidence="8" key="3">
    <citation type="submission" date="2025-09" db="UniProtKB">
        <authorList>
            <consortium name="Ensembl"/>
        </authorList>
    </citation>
    <scope>IDENTIFICATION</scope>
</reference>
<keyword evidence="6" id="KW-0915">Sodium</keyword>
<evidence type="ECO:0000256" key="7">
    <source>
        <dbReference type="SAM" id="Phobius"/>
    </source>
</evidence>
<dbReference type="PANTHER" id="PTHR10283:SF65">
    <property type="entry name" value="SOLUTE CARRIER FAMILY 13 MEMBER 1"/>
    <property type="match status" value="1"/>
</dbReference>
<proteinExistence type="inferred from homology"/>
<keyword evidence="5 7" id="KW-0472">Membrane</keyword>
<evidence type="ECO:0000313" key="8">
    <source>
        <dbReference type="Ensembl" id="ENSSHBP00005002337.1"/>
    </source>
</evidence>
<evidence type="ECO:0000313" key="9">
    <source>
        <dbReference type="Proteomes" id="UP000472266"/>
    </source>
</evidence>
<evidence type="ECO:0000256" key="5">
    <source>
        <dbReference type="ARBA" id="ARBA00023136"/>
    </source>
</evidence>
<feature type="transmembrane region" description="Helical" evidence="7">
    <location>
        <begin position="76"/>
        <end position="95"/>
    </location>
</feature>
<keyword evidence="3 7" id="KW-0812">Transmembrane</keyword>
<dbReference type="PANTHER" id="PTHR10283">
    <property type="entry name" value="SOLUTE CARRIER FAMILY 13 MEMBER"/>
    <property type="match status" value="1"/>
</dbReference>
<dbReference type="Pfam" id="PF00939">
    <property type="entry name" value="Na_sulph_symp"/>
    <property type="match status" value="1"/>
</dbReference>
<protein>
    <submittedName>
        <fullName evidence="8">Solute carrier family 13 member 1</fullName>
    </submittedName>
</protein>
<dbReference type="GO" id="GO:0005886">
    <property type="term" value="C:plasma membrane"/>
    <property type="evidence" value="ECO:0007669"/>
    <property type="project" value="TreeGrafter"/>
</dbReference>
<dbReference type="Ensembl" id="ENSSHBT00005002904.1">
    <property type="protein sequence ID" value="ENSSHBP00005002337.1"/>
    <property type="gene ID" value="ENSSHBG00005002158.1"/>
</dbReference>
<dbReference type="AlphaFoldDB" id="A0A672TLX7"/>
<evidence type="ECO:0000256" key="3">
    <source>
        <dbReference type="ARBA" id="ARBA00022692"/>
    </source>
</evidence>
<dbReference type="Proteomes" id="UP000472266">
    <property type="component" value="Chromosome 4"/>
</dbReference>
<accession>A0A672TLX7</accession>
<dbReference type="GeneTree" id="ENSGT01030000234550"/>
<keyword evidence="6" id="KW-0406">Ion transport</keyword>
<evidence type="ECO:0000256" key="1">
    <source>
        <dbReference type="ARBA" id="ARBA00004141"/>
    </source>
</evidence>
<feature type="transmembrane region" description="Helical" evidence="7">
    <location>
        <begin position="38"/>
        <end position="56"/>
    </location>
</feature>